<evidence type="ECO:0000256" key="5">
    <source>
        <dbReference type="ARBA" id="ARBA00023136"/>
    </source>
</evidence>
<evidence type="ECO:0000256" key="6">
    <source>
        <dbReference type="SAM" id="Phobius"/>
    </source>
</evidence>
<evidence type="ECO:0000256" key="4">
    <source>
        <dbReference type="ARBA" id="ARBA00022989"/>
    </source>
</evidence>
<feature type="domain" description="Major facilitator superfamily (MFS) profile" evidence="7">
    <location>
        <begin position="4"/>
        <end position="426"/>
    </location>
</feature>
<feature type="non-terminal residue" evidence="8">
    <location>
        <position position="1"/>
    </location>
</feature>
<evidence type="ECO:0000256" key="2">
    <source>
        <dbReference type="ARBA" id="ARBA00022448"/>
    </source>
</evidence>
<dbReference type="AlphaFoldDB" id="A0A4P9ZXL9"/>
<comment type="subcellular location">
    <subcellularLocation>
        <location evidence="1">Endomembrane system</location>
        <topology evidence="1">Multi-pass membrane protein</topology>
    </subcellularLocation>
</comment>
<feature type="transmembrane region" description="Helical" evidence="6">
    <location>
        <begin position="263"/>
        <end position="284"/>
    </location>
</feature>
<feature type="non-terminal residue" evidence="8">
    <location>
        <position position="426"/>
    </location>
</feature>
<reference evidence="9" key="1">
    <citation type="journal article" date="2018" name="Nat. Microbiol.">
        <title>Leveraging single-cell genomics to expand the fungal tree of life.</title>
        <authorList>
            <person name="Ahrendt S.R."/>
            <person name="Quandt C.A."/>
            <person name="Ciobanu D."/>
            <person name="Clum A."/>
            <person name="Salamov A."/>
            <person name="Andreopoulos B."/>
            <person name="Cheng J.F."/>
            <person name="Woyke T."/>
            <person name="Pelin A."/>
            <person name="Henrissat B."/>
            <person name="Reynolds N.K."/>
            <person name="Benny G.L."/>
            <person name="Smith M.E."/>
            <person name="James T.Y."/>
            <person name="Grigoriev I.V."/>
        </authorList>
    </citation>
    <scope>NUCLEOTIDE SEQUENCE [LARGE SCALE GENOMIC DNA]</scope>
    <source>
        <strain evidence="9">RSA 468</strain>
    </source>
</reference>
<dbReference type="InterPro" id="IPR036259">
    <property type="entry name" value="MFS_trans_sf"/>
</dbReference>
<dbReference type="PROSITE" id="PS50850">
    <property type="entry name" value="MFS"/>
    <property type="match status" value="1"/>
</dbReference>
<keyword evidence="2" id="KW-0813">Transport</keyword>
<dbReference type="Pfam" id="PF07690">
    <property type="entry name" value="MFS_1"/>
    <property type="match status" value="1"/>
</dbReference>
<evidence type="ECO:0000256" key="3">
    <source>
        <dbReference type="ARBA" id="ARBA00022692"/>
    </source>
</evidence>
<gene>
    <name evidence="8" type="ORF">BJ085DRAFT_10</name>
</gene>
<dbReference type="PANTHER" id="PTHR23501:SF191">
    <property type="entry name" value="VACUOLAR BASIC AMINO ACID TRANSPORTER 4"/>
    <property type="match status" value="1"/>
</dbReference>
<dbReference type="EMBL" id="ML002447">
    <property type="protein sequence ID" value="RKP37781.1"/>
    <property type="molecule type" value="Genomic_DNA"/>
</dbReference>
<dbReference type="PANTHER" id="PTHR23501">
    <property type="entry name" value="MAJOR FACILITATOR SUPERFAMILY"/>
    <property type="match status" value="1"/>
</dbReference>
<dbReference type="InterPro" id="IPR020846">
    <property type="entry name" value="MFS_dom"/>
</dbReference>
<accession>A0A4P9ZXL9</accession>
<feature type="transmembrane region" description="Helical" evidence="6">
    <location>
        <begin position="127"/>
        <end position="149"/>
    </location>
</feature>
<keyword evidence="9" id="KW-1185">Reference proteome</keyword>
<evidence type="ECO:0000259" key="7">
    <source>
        <dbReference type="PROSITE" id="PS50850"/>
    </source>
</evidence>
<keyword evidence="5 6" id="KW-0472">Membrane</keyword>
<feature type="transmembrane region" description="Helical" evidence="6">
    <location>
        <begin position="161"/>
        <end position="181"/>
    </location>
</feature>
<dbReference type="PRINTS" id="PR01036">
    <property type="entry name" value="TCRTETB"/>
</dbReference>
<feature type="transmembrane region" description="Helical" evidence="6">
    <location>
        <begin position="384"/>
        <end position="414"/>
    </location>
</feature>
<sequence length="426" mass="46118">LYITVVGVILAMFPATLDETIIATSMNVIASEFNSQADVTWLATSYLLTMTAFSPIYGKLSDIFGLRLTMLTSIFTFMVASLLGALSPGMVYLIVFRAISGVAAAGLTSLALIAISKITPEESRGKYLGYLGVLYAVTGVLGPVIGGILTDKASWRWNFYLNIPLCVVAFAIIYFVLRVPVPRGSYWSKLKRVDYVGIVLFIGAVVIFLLALQWGGKDYAWDSATIIGLLVGSAALMAIFIWYELRWTPEPTFELHLAKVRNVWVSCLLGFTIGWVLLVIIYYIPLYYQYVHQYTAMPAGLQLLPFLIPLNVIAIAAGFITERWGCYKLVSVLGLALSALGTGLFYLISAEVSVAVVGVALGFAGLGVGLSIQMSIIPAQQQVGFALISQVTSFISFTRLIGGVFGISVVGAIINNTLESQAQTIM</sequence>
<dbReference type="Proteomes" id="UP000268162">
    <property type="component" value="Unassembled WGS sequence"/>
</dbReference>
<evidence type="ECO:0000256" key="1">
    <source>
        <dbReference type="ARBA" id="ARBA00004127"/>
    </source>
</evidence>
<keyword evidence="3 6" id="KW-0812">Transmembrane</keyword>
<feature type="transmembrane region" description="Helical" evidence="6">
    <location>
        <begin position="296"/>
        <end position="320"/>
    </location>
</feature>
<feature type="transmembrane region" description="Helical" evidence="6">
    <location>
        <begin position="354"/>
        <end position="372"/>
    </location>
</feature>
<evidence type="ECO:0000313" key="8">
    <source>
        <dbReference type="EMBL" id="RKP37781.1"/>
    </source>
</evidence>
<dbReference type="GO" id="GO:0022857">
    <property type="term" value="F:transmembrane transporter activity"/>
    <property type="evidence" value="ECO:0007669"/>
    <property type="project" value="InterPro"/>
</dbReference>
<protein>
    <submittedName>
        <fullName evidence="8">Major facilitator superfamily domain-containing protein</fullName>
    </submittedName>
</protein>
<dbReference type="GO" id="GO:0005886">
    <property type="term" value="C:plasma membrane"/>
    <property type="evidence" value="ECO:0007669"/>
    <property type="project" value="TreeGrafter"/>
</dbReference>
<feature type="transmembrane region" description="Helical" evidence="6">
    <location>
        <begin position="224"/>
        <end position="243"/>
    </location>
</feature>
<name>A0A4P9ZXL9_9FUNG</name>
<dbReference type="STRING" id="215637.A0A4P9ZXL9"/>
<proteinExistence type="predicted"/>
<feature type="transmembrane region" description="Helical" evidence="6">
    <location>
        <begin position="64"/>
        <end position="86"/>
    </location>
</feature>
<dbReference type="InterPro" id="IPR011701">
    <property type="entry name" value="MFS"/>
</dbReference>
<dbReference type="Gene3D" id="1.20.1250.20">
    <property type="entry name" value="MFS general substrate transporter like domains"/>
    <property type="match status" value="1"/>
</dbReference>
<dbReference type="GO" id="GO:0012505">
    <property type="term" value="C:endomembrane system"/>
    <property type="evidence" value="ECO:0007669"/>
    <property type="project" value="UniProtKB-SubCell"/>
</dbReference>
<evidence type="ECO:0000313" key="9">
    <source>
        <dbReference type="Proteomes" id="UP000268162"/>
    </source>
</evidence>
<feature type="transmembrane region" description="Helical" evidence="6">
    <location>
        <begin position="39"/>
        <end position="57"/>
    </location>
</feature>
<feature type="transmembrane region" description="Helical" evidence="6">
    <location>
        <begin position="193"/>
        <end position="212"/>
    </location>
</feature>
<dbReference type="CDD" id="cd17502">
    <property type="entry name" value="MFS_Azr1_MDR_like"/>
    <property type="match status" value="1"/>
</dbReference>
<dbReference type="Gene3D" id="1.20.1720.10">
    <property type="entry name" value="Multidrug resistance protein D"/>
    <property type="match status" value="1"/>
</dbReference>
<organism evidence="8 9">
    <name type="scientific">Dimargaris cristalligena</name>
    <dbReference type="NCBI Taxonomy" id="215637"/>
    <lineage>
        <taxon>Eukaryota</taxon>
        <taxon>Fungi</taxon>
        <taxon>Fungi incertae sedis</taxon>
        <taxon>Zoopagomycota</taxon>
        <taxon>Kickxellomycotina</taxon>
        <taxon>Dimargaritomycetes</taxon>
        <taxon>Dimargaritales</taxon>
        <taxon>Dimargaritaceae</taxon>
        <taxon>Dimargaris</taxon>
    </lineage>
</organism>
<feature type="transmembrane region" description="Helical" evidence="6">
    <location>
        <begin position="327"/>
        <end position="348"/>
    </location>
</feature>
<keyword evidence="4 6" id="KW-1133">Transmembrane helix</keyword>
<feature type="transmembrane region" description="Helical" evidence="6">
    <location>
        <begin position="92"/>
        <end position="115"/>
    </location>
</feature>
<dbReference type="SUPFAM" id="SSF103473">
    <property type="entry name" value="MFS general substrate transporter"/>
    <property type="match status" value="1"/>
</dbReference>